<feature type="compositionally biased region" description="Basic residues" evidence="1">
    <location>
        <begin position="1"/>
        <end position="14"/>
    </location>
</feature>
<feature type="compositionally biased region" description="Low complexity" evidence="1">
    <location>
        <begin position="97"/>
        <end position="117"/>
    </location>
</feature>
<feature type="compositionally biased region" description="Basic and acidic residues" evidence="1">
    <location>
        <begin position="82"/>
        <end position="96"/>
    </location>
</feature>
<dbReference type="Gene3D" id="1.10.287.1490">
    <property type="match status" value="1"/>
</dbReference>
<evidence type="ECO:0000256" key="1">
    <source>
        <dbReference type="SAM" id="MobiDB-lite"/>
    </source>
</evidence>
<sequence length="551" mass="54536">MAQSSKPRHSKSTKKPVTIDLEPESVKSGETSSSSKAASSATTGTDAQSTSTSPKSSAASPSTAETAKSEAAKPEASATKAAADKPESKPASDAKGDAQPAAAASGSKAGASSSAGPTQDATPRSAPTGPKIGASASSASSAKSSTASSGAPPSSAAAPAGKAKSGGSGALLAGLVGGLVVLVLGGALIWSGVLSGGGSPTASAGSDLEDMRKAISDFEDQANSQISGLAKSMEDRIASLQQTTAAPSTDNSDQLQALQKQIADLSSRIKGLGTGDADAALKTQISALASAQAQLQTTLQQVQSQASALASKISALEASQSQASKALDTRLAAVEKTLSGPREDIKVARALTAANLKSAIDRGGPFMAELEAFASVEGTSPSVDQLRPLAASGVPTRAQLLSEFSSDAKRIIDAADGAPKDQNVWNRLLDSASSVVTVRPVGEVAGETPEAIVARIENRLKNGDLKGAENEWNTLPQGSKDASAAFARELKARIEANQLVATMLSGAMPVAPAASSSPAASTTSDTGAAAADAAAPSTATDTDAASTEGTN</sequence>
<name>A0AAE2ZPR9_9HYPH</name>
<keyword evidence="2" id="KW-0812">Transmembrane</keyword>
<accession>A0AAE2ZPR9</accession>
<evidence type="ECO:0000313" key="3">
    <source>
        <dbReference type="EMBL" id="MBW8638502.1"/>
    </source>
</evidence>
<feature type="compositionally biased region" description="Low complexity" evidence="1">
    <location>
        <begin position="511"/>
        <end position="551"/>
    </location>
</feature>
<protein>
    <submittedName>
        <fullName evidence="3">Uncharacterized protein</fullName>
    </submittedName>
</protein>
<dbReference type="AlphaFoldDB" id="A0AAE2ZPR9"/>
<dbReference type="Proteomes" id="UP001196509">
    <property type="component" value="Unassembled WGS sequence"/>
</dbReference>
<feature type="compositionally biased region" description="Low complexity" evidence="1">
    <location>
        <begin position="129"/>
        <end position="163"/>
    </location>
</feature>
<proteinExistence type="predicted"/>
<feature type="region of interest" description="Disordered" evidence="1">
    <location>
        <begin position="1"/>
        <end position="166"/>
    </location>
</feature>
<comment type="caution">
    <text evidence="3">The sequence shown here is derived from an EMBL/GenBank/DDBJ whole genome shotgun (WGS) entry which is preliminary data.</text>
</comment>
<keyword evidence="2" id="KW-0472">Membrane</keyword>
<organism evidence="3 4">
    <name type="scientific">Flavimaribacter sediminis</name>
    <dbReference type="NCBI Taxonomy" id="2865987"/>
    <lineage>
        <taxon>Bacteria</taxon>
        <taxon>Pseudomonadati</taxon>
        <taxon>Pseudomonadota</taxon>
        <taxon>Alphaproteobacteria</taxon>
        <taxon>Hyphomicrobiales</taxon>
        <taxon>Rhizobiaceae</taxon>
        <taxon>Flavimaribacter</taxon>
    </lineage>
</organism>
<feature type="region of interest" description="Disordered" evidence="1">
    <location>
        <begin position="510"/>
        <end position="551"/>
    </location>
</feature>
<gene>
    <name evidence="3" type="ORF">K1W69_15000</name>
</gene>
<reference evidence="3" key="1">
    <citation type="submission" date="2021-08" db="EMBL/GenBank/DDBJ databases">
        <title>Hoeflea bacterium WL0058 sp. nov., isolated from the sediment.</title>
        <authorList>
            <person name="Wang L."/>
            <person name="Zhang D."/>
        </authorList>
    </citation>
    <scope>NUCLEOTIDE SEQUENCE</scope>
    <source>
        <strain evidence="3">WL0058</strain>
    </source>
</reference>
<feature type="transmembrane region" description="Helical" evidence="2">
    <location>
        <begin position="170"/>
        <end position="193"/>
    </location>
</feature>
<dbReference type="RefSeq" id="WP_220229117.1">
    <property type="nucleotide sequence ID" value="NZ_JAICBX010000002.1"/>
</dbReference>
<keyword evidence="4" id="KW-1185">Reference proteome</keyword>
<evidence type="ECO:0000256" key="2">
    <source>
        <dbReference type="SAM" id="Phobius"/>
    </source>
</evidence>
<keyword evidence="2" id="KW-1133">Transmembrane helix</keyword>
<dbReference type="EMBL" id="JAICBX010000002">
    <property type="protein sequence ID" value="MBW8638502.1"/>
    <property type="molecule type" value="Genomic_DNA"/>
</dbReference>
<evidence type="ECO:0000313" key="4">
    <source>
        <dbReference type="Proteomes" id="UP001196509"/>
    </source>
</evidence>
<feature type="compositionally biased region" description="Low complexity" evidence="1">
    <location>
        <begin position="26"/>
        <end position="66"/>
    </location>
</feature>